<proteinExistence type="predicted"/>
<keyword evidence="2" id="KW-1185">Reference proteome</keyword>
<name>A0ABQ9ZTT7_9CRUS</name>
<evidence type="ECO:0000313" key="1">
    <source>
        <dbReference type="EMBL" id="KAK4016340.1"/>
    </source>
</evidence>
<protein>
    <submittedName>
        <fullName evidence="1">Uncharacterized protein</fullName>
    </submittedName>
</protein>
<sequence length="120" mass="13577">MFATVFFERAGWGTGESQVPARYDSIQLQGSITACPRMSSHVLACPRMSSHVLACPSVYTHWQGRTERAFYKRGKTRVGADKRSIRRCRRRRRPPCLYNGATRSIFHQSASAVQQTSGRP</sequence>
<gene>
    <name evidence="1" type="ORF">OUZ56_031291</name>
</gene>
<dbReference type="EMBL" id="JAOYFB010000005">
    <property type="protein sequence ID" value="KAK4016340.1"/>
    <property type="molecule type" value="Genomic_DNA"/>
</dbReference>
<organism evidence="1 2">
    <name type="scientific">Daphnia magna</name>
    <dbReference type="NCBI Taxonomy" id="35525"/>
    <lineage>
        <taxon>Eukaryota</taxon>
        <taxon>Metazoa</taxon>
        <taxon>Ecdysozoa</taxon>
        <taxon>Arthropoda</taxon>
        <taxon>Crustacea</taxon>
        <taxon>Branchiopoda</taxon>
        <taxon>Diplostraca</taxon>
        <taxon>Cladocera</taxon>
        <taxon>Anomopoda</taxon>
        <taxon>Daphniidae</taxon>
        <taxon>Daphnia</taxon>
    </lineage>
</organism>
<dbReference type="Proteomes" id="UP001234178">
    <property type="component" value="Unassembled WGS sequence"/>
</dbReference>
<evidence type="ECO:0000313" key="2">
    <source>
        <dbReference type="Proteomes" id="UP001234178"/>
    </source>
</evidence>
<accession>A0ABQ9ZTT7</accession>
<comment type="caution">
    <text evidence="1">The sequence shown here is derived from an EMBL/GenBank/DDBJ whole genome shotgun (WGS) entry which is preliminary data.</text>
</comment>
<reference evidence="1 2" key="1">
    <citation type="journal article" date="2023" name="Nucleic Acids Res.">
        <title>The hologenome of Daphnia magna reveals possible DNA methylation and microbiome-mediated evolution of the host genome.</title>
        <authorList>
            <person name="Chaturvedi A."/>
            <person name="Li X."/>
            <person name="Dhandapani V."/>
            <person name="Marshall H."/>
            <person name="Kissane S."/>
            <person name="Cuenca-Cambronero M."/>
            <person name="Asole G."/>
            <person name="Calvet F."/>
            <person name="Ruiz-Romero M."/>
            <person name="Marangio P."/>
            <person name="Guigo R."/>
            <person name="Rago D."/>
            <person name="Mirbahai L."/>
            <person name="Eastwood N."/>
            <person name="Colbourne J.K."/>
            <person name="Zhou J."/>
            <person name="Mallon E."/>
            <person name="Orsini L."/>
        </authorList>
    </citation>
    <scope>NUCLEOTIDE SEQUENCE [LARGE SCALE GENOMIC DNA]</scope>
    <source>
        <strain evidence="1">LRV0_1</strain>
    </source>
</reference>